<evidence type="ECO:0000256" key="4">
    <source>
        <dbReference type="ARBA" id="ARBA00022722"/>
    </source>
</evidence>
<dbReference type="KEGG" id="manq:L1994_01790"/>
<dbReference type="PROSITE" id="PS51192">
    <property type="entry name" value="HELICASE_ATP_BIND_1"/>
    <property type="match status" value="1"/>
</dbReference>
<dbReference type="InterPro" id="IPR007409">
    <property type="entry name" value="Restrct_endonuc_type1_HsdR_N"/>
</dbReference>
<keyword evidence="8" id="KW-0378">Hydrolase</keyword>
<sequence length="1045" mass="119708">MPATPSYSEDSLVEKPAIKLLEELGWQSENCFDETFSPKGGSLGRETKSEVILTKRLIPALEKLNPKLSKEALSLAVEEIVRDREKMSPVAANREVYELLKNGIKVTFRDDKDGYATETVKIIDWKEPSNNDYFLASQFWITGSLYTRRTDLLGFVNGIPLVFIELKASHKNLKSAFDGNLTDYKTAIPQLFWYNALIILSNGSESRIGSITSAWEHFSDWKRINSEGETGIISLETMIRGTCDHERLLDITENFTLFTDVRGGVVKILGKNHQYLGVNNAIESLGKTRENKGRLGVFWHTQGSGKSISMIFFTQKILRTVPGNWTFLVVTDRQELDNQIYKNFVNSGAITEKEAQASSGENLKTLLSEDHRYVFTLIQKFRTEKGAVYQKISDRDDIIVITDEAHRSQYDTFALNMRNAIPNAAFIGFTGTPLLVGEEKTREVFGDYVSVYDFRQSIEDGATVPLYYENRRPELQLINPDLNEQMSAIIDGADLDEEQEKKLEREFAREYHLITRDDRLEKVAEDLVDHFMGRGIRTKAMVISIDKATAVRMYDKVKKYWNLYIDKLKVKAKTSDGEELAGLLDTISYMEKTDMAVVVSQSQNEIPEMQKKGIDIIPHRKRMVNEDLDKKFKDPKDPFSIVFVCAMWITGFDVPSCSTIYLDKPMQNHTLMQTIARANRVFPDKENGLIVDYIGIFRNLQKALAIYAPGRGEGGELPIGDKTILVEKLREAIAKTRSFCKDLGIDIDSAIRNDEFNLIKTLDESVDKILINDESKNQYLSHAGTVSRLFKAIKPDPAVGELQPVCNFILVLAEKIRSLKPIADISEVMEKVEKLLDKSTSAKGYEIREGKAVYLANLNVEELQKRFKKAQHKRTEAEILKNILEQKTRDMIRLNRTRMDFLRKLMEMIDAYNNGSKNVEEFFDDLCKFTEELNEEEQRSTRENLSEEELTVFDLLIKPEMKLSKKEEAEVKKVAKDLLLTIKQNKLVLDWRKRQQSRAEVRVCIDEILDNLPRAYTPEIYTQKCDIIYQHVFDSYSGEGTLIYQ</sequence>
<keyword evidence="9" id="KW-0067">ATP-binding</keyword>
<dbReference type="PANTHER" id="PTHR30195">
    <property type="entry name" value="TYPE I SITE-SPECIFIC DEOXYRIBONUCLEASE PROTEIN SUBUNIT M AND R"/>
    <property type="match status" value="1"/>
</dbReference>
<keyword evidence="6" id="KW-0680">Restriction system</keyword>
<dbReference type="CDD" id="cd18800">
    <property type="entry name" value="SF2_C_EcoR124I-like"/>
    <property type="match status" value="1"/>
</dbReference>
<dbReference type="Gene3D" id="3.40.50.300">
    <property type="entry name" value="P-loop containing nucleotide triphosphate hydrolases"/>
    <property type="match status" value="2"/>
</dbReference>
<evidence type="ECO:0000259" key="12">
    <source>
        <dbReference type="PROSITE" id="PS51192"/>
    </source>
</evidence>
<dbReference type="InterPro" id="IPR051268">
    <property type="entry name" value="Type-I_R_enzyme_R_subunit"/>
</dbReference>
<dbReference type="GO" id="GO:0009035">
    <property type="term" value="F:type I site-specific deoxyribonuclease activity"/>
    <property type="evidence" value="ECO:0007669"/>
    <property type="project" value="UniProtKB-EC"/>
</dbReference>
<evidence type="ECO:0000256" key="5">
    <source>
        <dbReference type="ARBA" id="ARBA00022741"/>
    </source>
</evidence>
<dbReference type="InterPro" id="IPR027417">
    <property type="entry name" value="P-loop_NTPase"/>
</dbReference>
<dbReference type="Pfam" id="PF04313">
    <property type="entry name" value="HSDR_N"/>
    <property type="match status" value="1"/>
</dbReference>
<dbReference type="SMART" id="SM00487">
    <property type="entry name" value="DEXDc"/>
    <property type="match status" value="1"/>
</dbReference>
<dbReference type="SUPFAM" id="SSF52540">
    <property type="entry name" value="P-loop containing nucleoside triphosphate hydrolases"/>
    <property type="match status" value="2"/>
</dbReference>
<dbReference type="InterPro" id="IPR014001">
    <property type="entry name" value="Helicase_ATP-bd"/>
</dbReference>
<dbReference type="Gene3D" id="3.90.1570.50">
    <property type="match status" value="1"/>
</dbReference>
<keyword evidence="10" id="KW-0238">DNA-binding</keyword>
<name>A0AAF0JN25_9EURY</name>
<keyword evidence="14" id="KW-1185">Reference proteome</keyword>
<proteinExistence type="inferred from homology"/>
<evidence type="ECO:0000256" key="9">
    <source>
        <dbReference type="ARBA" id="ARBA00022840"/>
    </source>
</evidence>
<dbReference type="Proteomes" id="UP001218895">
    <property type="component" value="Chromosome"/>
</dbReference>
<keyword evidence="4" id="KW-0540">Nuclease</keyword>
<evidence type="ECO:0000313" key="13">
    <source>
        <dbReference type="EMBL" id="WFN37150.1"/>
    </source>
</evidence>
<dbReference type="InterPro" id="IPR021810">
    <property type="entry name" value="T1RH-like_C"/>
</dbReference>
<accession>A0AAF0JN25</accession>
<evidence type="ECO:0000256" key="11">
    <source>
        <dbReference type="SAM" id="Coils"/>
    </source>
</evidence>
<dbReference type="Pfam" id="PF22679">
    <property type="entry name" value="T1R_D3-like"/>
    <property type="match status" value="1"/>
</dbReference>
<feature type="domain" description="Helicase ATP-binding" evidence="12">
    <location>
        <begin position="287"/>
        <end position="451"/>
    </location>
</feature>
<dbReference type="REBASE" id="710114">
    <property type="entry name" value="Man21220ORF1805P"/>
</dbReference>
<dbReference type="GO" id="GO:0009307">
    <property type="term" value="P:DNA restriction-modification system"/>
    <property type="evidence" value="ECO:0007669"/>
    <property type="project" value="UniProtKB-KW"/>
</dbReference>
<dbReference type="GO" id="GO:0120545">
    <property type="term" value="F:nucleic acid conformation isomerase activity"/>
    <property type="evidence" value="ECO:0007669"/>
    <property type="project" value="UniProtKB-ARBA"/>
</dbReference>
<dbReference type="InterPro" id="IPR004473">
    <property type="entry name" value="Restrct_endonuc_typeI_HsdR"/>
</dbReference>
<dbReference type="InterPro" id="IPR055180">
    <property type="entry name" value="HsdR_RecA-like_helicase_dom_2"/>
</dbReference>
<dbReference type="Pfam" id="PF11867">
    <property type="entry name" value="T1RH-like_C"/>
    <property type="match status" value="1"/>
</dbReference>
<dbReference type="CDD" id="cd22332">
    <property type="entry name" value="HsdR_N"/>
    <property type="match status" value="1"/>
</dbReference>
<evidence type="ECO:0000256" key="2">
    <source>
        <dbReference type="ARBA" id="ARBA00008598"/>
    </source>
</evidence>
<keyword evidence="7 13" id="KW-0255">Endonuclease</keyword>
<evidence type="ECO:0000256" key="10">
    <source>
        <dbReference type="ARBA" id="ARBA00023125"/>
    </source>
</evidence>
<comment type="similarity">
    <text evidence="2">Belongs to the HsdR family.</text>
</comment>
<protein>
    <recommendedName>
        <fullName evidence="3">type I site-specific deoxyribonuclease</fullName>
        <ecNumber evidence="3">3.1.21.3</ecNumber>
    </recommendedName>
</protein>
<organism evidence="13 14">
    <name type="scientific">Methanomicrobium antiquum</name>
    <dbReference type="NCBI Taxonomy" id="487686"/>
    <lineage>
        <taxon>Archaea</taxon>
        <taxon>Methanobacteriati</taxon>
        <taxon>Methanobacteriota</taxon>
        <taxon>Stenosarchaea group</taxon>
        <taxon>Methanomicrobia</taxon>
        <taxon>Methanomicrobiales</taxon>
        <taxon>Methanomicrobiaceae</taxon>
        <taxon>Methanomicrobium</taxon>
    </lineage>
</organism>
<reference evidence="13" key="1">
    <citation type="submission" date="2022-01" db="EMBL/GenBank/DDBJ databases">
        <title>Complete genome of Methanomicrobium antiquum DSM 21220.</title>
        <authorList>
            <person name="Chen S.-C."/>
            <person name="You Y.-T."/>
            <person name="Zhou Y.-Z."/>
            <person name="Lai M.-C."/>
        </authorList>
    </citation>
    <scope>NUCLEOTIDE SEQUENCE</scope>
    <source>
        <strain evidence="13">DSM 21220</strain>
    </source>
</reference>
<dbReference type="NCBIfam" id="TIGR00348">
    <property type="entry name" value="hsdR"/>
    <property type="match status" value="1"/>
</dbReference>
<evidence type="ECO:0000256" key="6">
    <source>
        <dbReference type="ARBA" id="ARBA00022747"/>
    </source>
</evidence>
<dbReference type="EMBL" id="CP091092">
    <property type="protein sequence ID" value="WFN37150.1"/>
    <property type="molecule type" value="Genomic_DNA"/>
</dbReference>
<feature type="coiled-coil region" evidence="11">
    <location>
        <begin position="860"/>
        <end position="897"/>
    </location>
</feature>
<comment type="catalytic activity">
    <reaction evidence="1">
        <text>Endonucleolytic cleavage of DNA to give random double-stranded fragments with terminal 5'-phosphates, ATP is simultaneously hydrolyzed.</text>
        <dbReference type="EC" id="3.1.21.3"/>
    </reaction>
</comment>
<dbReference type="GO" id="GO:0005524">
    <property type="term" value="F:ATP binding"/>
    <property type="evidence" value="ECO:0007669"/>
    <property type="project" value="UniProtKB-KW"/>
</dbReference>
<dbReference type="PANTHER" id="PTHR30195:SF15">
    <property type="entry name" value="TYPE I RESTRICTION ENZYME HINDI ENDONUCLEASE SUBUNIT"/>
    <property type="match status" value="1"/>
</dbReference>
<evidence type="ECO:0000256" key="3">
    <source>
        <dbReference type="ARBA" id="ARBA00012654"/>
    </source>
</evidence>
<gene>
    <name evidence="13" type="ORF">L1994_01790</name>
</gene>
<dbReference type="AlphaFoldDB" id="A0AAF0JN25"/>
<dbReference type="Pfam" id="PF18766">
    <property type="entry name" value="SWI2_SNF2"/>
    <property type="match status" value="1"/>
</dbReference>
<dbReference type="RefSeq" id="WP_278099989.1">
    <property type="nucleotide sequence ID" value="NZ_CP091092.1"/>
</dbReference>
<evidence type="ECO:0000256" key="1">
    <source>
        <dbReference type="ARBA" id="ARBA00000851"/>
    </source>
</evidence>
<evidence type="ECO:0000313" key="14">
    <source>
        <dbReference type="Proteomes" id="UP001218895"/>
    </source>
</evidence>
<dbReference type="EC" id="3.1.21.3" evidence="3"/>
<evidence type="ECO:0000256" key="8">
    <source>
        <dbReference type="ARBA" id="ARBA00022801"/>
    </source>
</evidence>
<dbReference type="InterPro" id="IPR040980">
    <property type="entry name" value="SWI2_SNF2"/>
</dbReference>
<keyword evidence="5" id="KW-0547">Nucleotide-binding</keyword>
<evidence type="ECO:0000256" key="7">
    <source>
        <dbReference type="ARBA" id="ARBA00022759"/>
    </source>
</evidence>
<dbReference type="GO" id="GO:0003677">
    <property type="term" value="F:DNA binding"/>
    <property type="evidence" value="ECO:0007669"/>
    <property type="project" value="UniProtKB-KW"/>
</dbReference>
<dbReference type="GeneID" id="79949087"/>
<keyword evidence="11" id="KW-0175">Coiled coil</keyword>